<reference evidence="3" key="1">
    <citation type="submission" date="2023-10" db="EMBL/GenBank/DDBJ databases">
        <authorList>
            <person name="Domelevo Entfellner J.-B."/>
        </authorList>
    </citation>
    <scope>NUCLEOTIDE SEQUENCE</scope>
</reference>
<evidence type="ECO:0000313" key="4">
    <source>
        <dbReference type="Proteomes" id="UP001189624"/>
    </source>
</evidence>
<sequence length="127" mass="14073">HYQSVSKKDYLDLRGIEHMATNHGVGHNRPKKGRIFPSGGRKIMIGLVDPKLWNLMEGGIPSLVDLLEFKVKKVHVATALALATLDSHNQVSIADSGGIKAMLRLLDSPSSVQEYVTYILYYLADNE</sequence>
<dbReference type="InterPro" id="IPR011989">
    <property type="entry name" value="ARM-like"/>
</dbReference>
<evidence type="ECO:0000313" key="3">
    <source>
        <dbReference type="EMBL" id="CAJ1964633.1"/>
    </source>
</evidence>
<name>A0AA86VSZ8_9FABA</name>
<dbReference type="InterPro" id="IPR000225">
    <property type="entry name" value="Armadillo"/>
</dbReference>
<dbReference type="Proteomes" id="UP001189624">
    <property type="component" value="Chromosome 6"/>
</dbReference>
<dbReference type="PROSITE" id="PS50176">
    <property type="entry name" value="ARM_REPEAT"/>
    <property type="match status" value="1"/>
</dbReference>
<feature type="repeat" description="ARM" evidence="2">
    <location>
        <begin position="97"/>
        <end position="127"/>
    </location>
</feature>
<evidence type="ECO:0000256" key="1">
    <source>
        <dbReference type="ARBA" id="ARBA00022737"/>
    </source>
</evidence>
<feature type="non-terminal residue" evidence="3">
    <location>
        <position position="127"/>
    </location>
</feature>
<dbReference type="InterPro" id="IPR044282">
    <property type="entry name" value="ABAP1/ARIA"/>
</dbReference>
<feature type="non-terminal residue" evidence="3">
    <location>
        <position position="1"/>
    </location>
</feature>
<protein>
    <submittedName>
        <fullName evidence="3">Uncharacterized protein</fullName>
    </submittedName>
</protein>
<evidence type="ECO:0000256" key="2">
    <source>
        <dbReference type="PROSITE-ProRule" id="PRU00259"/>
    </source>
</evidence>
<dbReference type="Gramene" id="rna-AYBTSS11_LOCUS20420">
    <property type="protein sequence ID" value="CAJ1964633.1"/>
    <property type="gene ID" value="gene-AYBTSS11_LOCUS20420"/>
</dbReference>
<dbReference type="InterPro" id="IPR016024">
    <property type="entry name" value="ARM-type_fold"/>
</dbReference>
<dbReference type="Gene3D" id="1.25.10.10">
    <property type="entry name" value="Leucine-rich Repeat Variant"/>
    <property type="match status" value="1"/>
</dbReference>
<dbReference type="PANTHER" id="PTHR46710">
    <property type="entry name" value="ARM REPEAT PROTEIN INTERACTING WITH ABF2"/>
    <property type="match status" value="1"/>
</dbReference>
<organism evidence="3 4">
    <name type="scientific">Sphenostylis stenocarpa</name>
    <dbReference type="NCBI Taxonomy" id="92480"/>
    <lineage>
        <taxon>Eukaryota</taxon>
        <taxon>Viridiplantae</taxon>
        <taxon>Streptophyta</taxon>
        <taxon>Embryophyta</taxon>
        <taxon>Tracheophyta</taxon>
        <taxon>Spermatophyta</taxon>
        <taxon>Magnoliopsida</taxon>
        <taxon>eudicotyledons</taxon>
        <taxon>Gunneridae</taxon>
        <taxon>Pentapetalae</taxon>
        <taxon>rosids</taxon>
        <taxon>fabids</taxon>
        <taxon>Fabales</taxon>
        <taxon>Fabaceae</taxon>
        <taxon>Papilionoideae</taxon>
        <taxon>50 kb inversion clade</taxon>
        <taxon>NPAAA clade</taxon>
        <taxon>indigoferoid/millettioid clade</taxon>
        <taxon>Phaseoleae</taxon>
        <taxon>Sphenostylis</taxon>
    </lineage>
</organism>
<dbReference type="SUPFAM" id="SSF48371">
    <property type="entry name" value="ARM repeat"/>
    <property type="match status" value="1"/>
</dbReference>
<gene>
    <name evidence="3" type="ORF">AYBTSS11_LOCUS20420</name>
</gene>
<dbReference type="AlphaFoldDB" id="A0AA86VSZ8"/>
<keyword evidence="1" id="KW-0677">Repeat</keyword>
<accession>A0AA86VSZ8</accession>
<proteinExistence type="predicted"/>
<keyword evidence="4" id="KW-1185">Reference proteome</keyword>
<dbReference type="PANTHER" id="PTHR46710:SF11">
    <property type="entry name" value="ARMADILLO BTB ARABIDOPSIS PROTEIN 1"/>
    <property type="match status" value="1"/>
</dbReference>
<dbReference type="EMBL" id="OY731403">
    <property type="protein sequence ID" value="CAJ1964633.1"/>
    <property type="molecule type" value="Genomic_DNA"/>
</dbReference>